<sequence>MQFAKYVVDAKLVKKLAAGQITQLELFDQAQTSWEWVNQDVQKSFILVADPALCNSGLSLDPWLVDHAKFDSATLEVRLDAAKKEWTEVIYEYKIDFGAADTGTAQKRSSIFDRELDAAFKIPLTRRTFGSRLFGSSVKDPINNAIGVQFGVNCIDCGLFGRLKFIGHIKGNFLGVTQLDASLTLESVHAALSLKFLFSGRYKLGMYGLPDLKKTFDIVHIPLPYSWKIDGIVKFGPKAKIQRGFEVDSIEGNAKLTAGCTATVPDDSVQPINLDPQVSALVNFYLQIVPAFDFVILKQRGLRAGLPIRLPNLQVKITAGEDPNGFCPGDPSPYGVKVQAPLDEVLEDLDIASRSLHPRAVNLKKGEITIPDKEIFDPPGYPFSLWCRSLPGKLRPPFVPEPDGQEWYDAEINSADDGDSDSLNRRTTLSPRADHRTRTFKCNGVSTEYKIKTYLGPSKLKRKGQAGGENGVPIMNPKIKRCQEAFPIDSWDVTGETETDNGPDFVVIEGNPPKTDWAVDHVYEVGWLAEFWKYLAVDQGLACPSANPNVPTINTQLLSIGQKEGYADKMLSKVVNSKTYFDMMIPFPNYLNELKHRMFANKELSADSASKNQSANQRACQIGQIVTVCKYMAMGKTRQRPENTLKALDKVFAEMDANCSIPHLEGTYVSAHRKWFTDLYNGGIDAMRKTLTKYAKFMLLDKNLAEFEKLDNNTKESITRISKLGLDSDWNEFCPNAFNYPELEPILGGLDSDPKNCGKCGNQSSVSRRPDMHRRRMRGLIFSRLTFSRFIPSPSHAHGRANLRRDIVLYDYPFLNTGSFILPQDVFVDSGGKLTLNTRCIVVSELEETGNSMDSTLSANAKFAWKRSSDGVEDSCCLAVFPGTSCMASERKEFCINLESYRMPFDAQSFMVYGCYGS</sequence>
<organism evidence="3 4">
    <name type="scientific">Lentithecium fluviatile CBS 122367</name>
    <dbReference type="NCBI Taxonomy" id="1168545"/>
    <lineage>
        <taxon>Eukaryota</taxon>
        <taxon>Fungi</taxon>
        <taxon>Dikarya</taxon>
        <taxon>Ascomycota</taxon>
        <taxon>Pezizomycotina</taxon>
        <taxon>Dothideomycetes</taxon>
        <taxon>Pleosporomycetidae</taxon>
        <taxon>Pleosporales</taxon>
        <taxon>Massarineae</taxon>
        <taxon>Lentitheciaceae</taxon>
        <taxon>Lentithecium</taxon>
    </lineage>
</organism>
<evidence type="ECO:0000259" key="2">
    <source>
        <dbReference type="Pfam" id="PF23865"/>
    </source>
</evidence>
<dbReference type="Proteomes" id="UP000799291">
    <property type="component" value="Unassembled WGS sequence"/>
</dbReference>
<dbReference type="InterPro" id="IPR055647">
    <property type="entry name" value="DUF7223"/>
</dbReference>
<dbReference type="InterPro" id="IPR054293">
    <property type="entry name" value="DUF7029"/>
</dbReference>
<dbReference type="Pfam" id="PF23865">
    <property type="entry name" value="DUF7223"/>
    <property type="match status" value="1"/>
</dbReference>
<evidence type="ECO:0000259" key="1">
    <source>
        <dbReference type="Pfam" id="PF22974"/>
    </source>
</evidence>
<evidence type="ECO:0000313" key="3">
    <source>
        <dbReference type="EMBL" id="KAF2677022.1"/>
    </source>
</evidence>
<feature type="domain" description="DUF7223" evidence="2">
    <location>
        <begin position="146"/>
        <end position="340"/>
    </location>
</feature>
<gene>
    <name evidence="3" type="ORF">K458DRAFT_396285</name>
</gene>
<dbReference type="AlphaFoldDB" id="A0A6G1IFN7"/>
<reference evidence="3" key="1">
    <citation type="journal article" date="2020" name="Stud. Mycol.">
        <title>101 Dothideomycetes genomes: a test case for predicting lifestyles and emergence of pathogens.</title>
        <authorList>
            <person name="Haridas S."/>
            <person name="Albert R."/>
            <person name="Binder M."/>
            <person name="Bloem J."/>
            <person name="Labutti K."/>
            <person name="Salamov A."/>
            <person name="Andreopoulos B."/>
            <person name="Baker S."/>
            <person name="Barry K."/>
            <person name="Bills G."/>
            <person name="Bluhm B."/>
            <person name="Cannon C."/>
            <person name="Castanera R."/>
            <person name="Culley D."/>
            <person name="Daum C."/>
            <person name="Ezra D."/>
            <person name="Gonzalez J."/>
            <person name="Henrissat B."/>
            <person name="Kuo A."/>
            <person name="Liang C."/>
            <person name="Lipzen A."/>
            <person name="Lutzoni F."/>
            <person name="Magnuson J."/>
            <person name="Mondo S."/>
            <person name="Nolan M."/>
            <person name="Ohm R."/>
            <person name="Pangilinan J."/>
            <person name="Park H.-J."/>
            <person name="Ramirez L."/>
            <person name="Alfaro M."/>
            <person name="Sun H."/>
            <person name="Tritt A."/>
            <person name="Yoshinaga Y."/>
            <person name="Zwiers L.-H."/>
            <person name="Turgeon B."/>
            <person name="Goodwin S."/>
            <person name="Spatafora J."/>
            <person name="Crous P."/>
            <person name="Grigoriev I."/>
        </authorList>
    </citation>
    <scope>NUCLEOTIDE SEQUENCE</scope>
    <source>
        <strain evidence="3">CBS 122367</strain>
    </source>
</reference>
<feature type="domain" description="DUF7029" evidence="1">
    <location>
        <begin position="25"/>
        <end position="93"/>
    </location>
</feature>
<name>A0A6G1IFN7_9PLEO</name>
<proteinExistence type="predicted"/>
<accession>A0A6G1IFN7</accession>
<dbReference type="Pfam" id="PF22974">
    <property type="entry name" value="DUF7029"/>
    <property type="match status" value="1"/>
</dbReference>
<keyword evidence="4" id="KW-1185">Reference proteome</keyword>
<dbReference type="EMBL" id="MU005626">
    <property type="protein sequence ID" value="KAF2677022.1"/>
    <property type="molecule type" value="Genomic_DNA"/>
</dbReference>
<dbReference type="OrthoDB" id="160645at2759"/>
<evidence type="ECO:0000313" key="4">
    <source>
        <dbReference type="Proteomes" id="UP000799291"/>
    </source>
</evidence>
<protein>
    <submittedName>
        <fullName evidence="3">Uncharacterized protein</fullName>
    </submittedName>
</protein>